<reference evidence="4" key="1">
    <citation type="journal article" date="2015" name="Proc. Natl. Acad. Sci. U.S.A.">
        <title>Genome sequence of the Asian Tiger mosquito, Aedes albopictus, reveals insights into its biology, genetics, and evolution.</title>
        <authorList>
            <person name="Chen X.G."/>
            <person name="Jiang X."/>
            <person name="Gu J."/>
            <person name="Xu M."/>
            <person name="Wu Y."/>
            <person name="Deng Y."/>
            <person name="Zhang C."/>
            <person name="Bonizzoni M."/>
            <person name="Dermauw W."/>
            <person name="Vontas J."/>
            <person name="Armbruster P."/>
            <person name="Huang X."/>
            <person name="Yang Y."/>
            <person name="Zhang H."/>
            <person name="He W."/>
            <person name="Peng H."/>
            <person name="Liu Y."/>
            <person name="Wu K."/>
            <person name="Chen J."/>
            <person name="Lirakis M."/>
            <person name="Topalis P."/>
            <person name="Van Leeuwen T."/>
            <person name="Hall A.B."/>
            <person name="Jiang X."/>
            <person name="Thorpe C."/>
            <person name="Mueller R.L."/>
            <person name="Sun C."/>
            <person name="Waterhouse R.M."/>
            <person name="Yan G."/>
            <person name="Tu Z.J."/>
            <person name="Fang X."/>
            <person name="James A.A."/>
        </authorList>
    </citation>
    <scope>NUCLEOTIDE SEQUENCE [LARGE SCALE GENOMIC DNA]</scope>
    <source>
        <strain evidence="4">Foshan</strain>
    </source>
</reference>
<keyword evidence="4" id="KW-1185">Reference proteome</keyword>
<protein>
    <recommendedName>
        <fullName evidence="5">Secreted protein</fullName>
    </recommendedName>
</protein>
<evidence type="ECO:0000256" key="1">
    <source>
        <dbReference type="SAM" id="Coils"/>
    </source>
</evidence>
<keyword evidence="1" id="KW-0175">Coiled coil</keyword>
<organism evidence="3 4">
    <name type="scientific">Aedes albopictus</name>
    <name type="common">Asian tiger mosquito</name>
    <name type="synonym">Stegomyia albopicta</name>
    <dbReference type="NCBI Taxonomy" id="7160"/>
    <lineage>
        <taxon>Eukaryota</taxon>
        <taxon>Metazoa</taxon>
        <taxon>Ecdysozoa</taxon>
        <taxon>Arthropoda</taxon>
        <taxon>Hexapoda</taxon>
        <taxon>Insecta</taxon>
        <taxon>Pterygota</taxon>
        <taxon>Neoptera</taxon>
        <taxon>Endopterygota</taxon>
        <taxon>Diptera</taxon>
        <taxon>Nematocera</taxon>
        <taxon>Culicoidea</taxon>
        <taxon>Culicidae</taxon>
        <taxon>Culicinae</taxon>
        <taxon>Aedini</taxon>
        <taxon>Aedes</taxon>
        <taxon>Stegomyia</taxon>
    </lineage>
</organism>
<evidence type="ECO:0008006" key="5">
    <source>
        <dbReference type="Google" id="ProtNLM"/>
    </source>
</evidence>
<dbReference type="PROSITE" id="PS51257">
    <property type="entry name" value="PROKAR_LIPOPROTEIN"/>
    <property type="match status" value="1"/>
</dbReference>
<feature type="chain" id="PRO_5045744549" description="Secreted protein" evidence="2">
    <location>
        <begin position="21"/>
        <end position="268"/>
    </location>
</feature>
<dbReference type="GeneID" id="115263154"/>
<feature type="coiled-coil region" evidence="1">
    <location>
        <begin position="147"/>
        <end position="202"/>
    </location>
</feature>
<dbReference type="Proteomes" id="UP000069940">
    <property type="component" value="Unassembled WGS sequence"/>
</dbReference>
<accession>A0ABM1XU55</accession>
<feature type="signal peptide" evidence="2">
    <location>
        <begin position="1"/>
        <end position="20"/>
    </location>
</feature>
<sequence>MQKLVLAALTAVIGCGLVQCRDPCVSYTSALTEIHEMLDYENDNHNYNMYIHGGPSYESRARYILKSLNADLRRARANNYNGYNPNKYNNRQGTAKPDSNCKQLEDAILAKSQEFGIEKIGLESNLVRLRKVLDYQDERNNFHSMQNQECTTKEQKCEEDKSSLEAEISAFNSTRKQLHKTIKSLNDTITKLQNEKKVLLTKLNANAPAIHGATGIEYPVAGREINSTASFSTTETSIPVPNVTSTEAVEVPESSSVIPDIDLRNDAS</sequence>
<evidence type="ECO:0000256" key="2">
    <source>
        <dbReference type="SAM" id="SignalP"/>
    </source>
</evidence>
<proteinExistence type="predicted"/>
<evidence type="ECO:0000313" key="3">
    <source>
        <dbReference type="EnsemblMetazoa" id="AALFPA23_002891.P2966"/>
    </source>
</evidence>
<keyword evidence="2" id="KW-0732">Signal</keyword>
<dbReference type="EnsemblMetazoa" id="AALFPA23_002891.R2966">
    <property type="protein sequence ID" value="AALFPA23_002891.P2966"/>
    <property type="gene ID" value="AALFPA23_002891"/>
</dbReference>
<dbReference type="RefSeq" id="XP_062708622.1">
    <property type="nucleotide sequence ID" value="XM_062852638.1"/>
</dbReference>
<evidence type="ECO:0000313" key="4">
    <source>
        <dbReference type="Proteomes" id="UP000069940"/>
    </source>
</evidence>
<reference evidence="3" key="2">
    <citation type="submission" date="2025-05" db="UniProtKB">
        <authorList>
            <consortium name="EnsemblMetazoa"/>
        </authorList>
    </citation>
    <scope>IDENTIFICATION</scope>
    <source>
        <strain evidence="3">Foshan</strain>
    </source>
</reference>
<name>A0ABM1XU55_AEDAL</name>